<dbReference type="InterPro" id="IPR043502">
    <property type="entry name" value="DNA/RNA_pol_sf"/>
</dbReference>
<dbReference type="InterPro" id="IPR036775">
    <property type="entry name" value="DNA_pol_Y-fam_lit_finger_sf"/>
</dbReference>
<evidence type="ECO:0000256" key="13">
    <source>
        <dbReference type="PIRNR" id="PIRNR036573"/>
    </source>
</evidence>
<evidence type="ECO:0000313" key="18">
    <source>
        <dbReference type="EMBL" id="RKP02661.1"/>
    </source>
</evidence>
<feature type="region of interest" description="Disordered" evidence="15">
    <location>
        <begin position="1044"/>
        <end position="1086"/>
    </location>
</feature>
<evidence type="ECO:0000256" key="3">
    <source>
        <dbReference type="ARBA" id="ARBA00020399"/>
    </source>
</evidence>
<dbReference type="GO" id="GO:0070987">
    <property type="term" value="P:error-free translesion synthesis"/>
    <property type="evidence" value="ECO:0007669"/>
    <property type="project" value="TreeGrafter"/>
</dbReference>
<dbReference type="GO" id="GO:0005634">
    <property type="term" value="C:nucleus"/>
    <property type="evidence" value="ECO:0007669"/>
    <property type="project" value="UniProtKB-SubCell"/>
</dbReference>
<feature type="region of interest" description="Disordered" evidence="15">
    <location>
        <begin position="955"/>
        <end position="1029"/>
    </location>
</feature>
<dbReference type="GO" id="GO:0003684">
    <property type="term" value="F:damaged DNA binding"/>
    <property type="evidence" value="ECO:0007669"/>
    <property type="project" value="UniProtKB-UniRule"/>
</dbReference>
<dbReference type="STRING" id="1555241.A0A4P9XC07"/>
<dbReference type="InterPro" id="IPR038401">
    <property type="entry name" value="Rev1_C_sf"/>
</dbReference>
<keyword evidence="7 14" id="KW-0479">Metal-binding</keyword>
<evidence type="ECO:0000256" key="9">
    <source>
        <dbReference type="ARBA" id="ARBA00022842"/>
    </source>
</evidence>
<comment type="subcellular location">
    <subcellularLocation>
        <location evidence="1 13">Nucleus</location>
    </subcellularLocation>
</comment>
<feature type="compositionally biased region" description="Low complexity" evidence="15">
    <location>
        <begin position="302"/>
        <end position="313"/>
    </location>
</feature>
<dbReference type="PANTHER" id="PTHR45990">
    <property type="entry name" value="DNA REPAIR PROTEIN REV1"/>
    <property type="match status" value="1"/>
</dbReference>
<dbReference type="Proteomes" id="UP000274922">
    <property type="component" value="Unassembled WGS sequence"/>
</dbReference>
<evidence type="ECO:0000259" key="16">
    <source>
        <dbReference type="PROSITE" id="PS50172"/>
    </source>
</evidence>
<keyword evidence="11 13" id="KW-0234">DNA repair</keyword>
<dbReference type="InterPro" id="IPR053848">
    <property type="entry name" value="IMS_HHH_1"/>
</dbReference>
<feature type="compositionally biased region" description="Acidic residues" evidence="15">
    <location>
        <begin position="995"/>
        <end position="1004"/>
    </location>
</feature>
<evidence type="ECO:0000256" key="4">
    <source>
        <dbReference type="ARBA" id="ARBA00022634"/>
    </source>
</evidence>
<dbReference type="InterPro" id="IPR017961">
    <property type="entry name" value="DNA_pol_Y-fam_little_finger"/>
</dbReference>
<evidence type="ECO:0000256" key="5">
    <source>
        <dbReference type="ARBA" id="ARBA00022679"/>
    </source>
</evidence>
<reference evidence="19" key="1">
    <citation type="journal article" date="2018" name="Nat. Microbiol.">
        <title>Leveraging single-cell genomics to expand the fungal tree of life.</title>
        <authorList>
            <person name="Ahrendt S.R."/>
            <person name="Quandt C.A."/>
            <person name="Ciobanu D."/>
            <person name="Clum A."/>
            <person name="Salamov A."/>
            <person name="Andreopoulos B."/>
            <person name="Cheng J.F."/>
            <person name="Woyke T."/>
            <person name="Pelin A."/>
            <person name="Henrissat B."/>
            <person name="Reynolds N.K."/>
            <person name="Benny G.L."/>
            <person name="Smith M.E."/>
            <person name="James T.Y."/>
            <person name="Grigoriev I.V."/>
        </authorList>
    </citation>
    <scope>NUCLEOTIDE SEQUENCE [LARGE SCALE GENOMIC DNA]</scope>
    <source>
        <strain evidence="19">ATCC 52028</strain>
    </source>
</reference>
<feature type="compositionally biased region" description="Pro residues" evidence="15">
    <location>
        <begin position="257"/>
        <end position="282"/>
    </location>
</feature>
<dbReference type="AlphaFoldDB" id="A0A4P9XC07"/>
<keyword evidence="9 14" id="KW-0460">Magnesium</keyword>
<dbReference type="GO" id="GO:0003887">
    <property type="term" value="F:DNA-directed DNA polymerase activity"/>
    <property type="evidence" value="ECO:0007669"/>
    <property type="project" value="InterPro"/>
</dbReference>
<dbReference type="Gene3D" id="3.30.70.270">
    <property type="match status" value="1"/>
</dbReference>
<comment type="similarity">
    <text evidence="2 13">Belongs to the DNA polymerase type-Y family.</text>
</comment>
<name>A0A4P9XC07_9FUNG</name>
<evidence type="ECO:0000256" key="7">
    <source>
        <dbReference type="ARBA" id="ARBA00022723"/>
    </source>
</evidence>
<dbReference type="OrthoDB" id="427711at2759"/>
<dbReference type="Pfam" id="PF14377">
    <property type="entry name" value="UBM"/>
    <property type="match status" value="2"/>
</dbReference>
<evidence type="ECO:0000259" key="17">
    <source>
        <dbReference type="PROSITE" id="PS50173"/>
    </source>
</evidence>
<feature type="binding site" evidence="14">
    <location>
        <position position="513"/>
    </location>
    <ligand>
        <name>Mg(2+)</name>
        <dbReference type="ChEBI" id="CHEBI:18420"/>
        <label>1</label>
    </ligand>
</feature>
<feature type="binding site" evidence="14">
    <location>
        <position position="394"/>
    </location>
    <ligand>
        <name>Mg(2+)</name>
        <dbReference type="ChEBI" id="CHEBI:18420"/>
        <label>1</label>
    </ligand>
</feature>
<dbReference type="EMBL" id="ML014138">
    <property type="protein sequence ID" value="RKP02661.1"/>
    <property type="molecule type" value="Genomic_DNA"/>
</dbReference>
<keyword evidence="10 13" id="KW-0238">DNA-binding</keyword>
<keyword evidence="19" id="KW-1185">Reference proteome</keyword>
<sequence>MAYHDFRDYMSAKRSKLAVQTALPTLPGAAGALFRDAVLWIDPQLGPLPLNMTELTEMALLHGAQIRTRITSDVTHLIADDPLHVLLNKQEVFIRQMPVVRPAWITESIQEERTLPWRSFQWLRAEDPHQRQLAFPAPSKTSSTATATVASTARAAAPTATASMSSMASPAPPHAASMSPTAAISAADTTPVLGKRSRIADMDLPVSRFTHGPPWTPTAVPRTPVVSVTPTLPRASALLGHPDAVATPLNRVATPSPQSPPPLPRPPSLPPPPLLLSSPPPSAFSSRSVSPFPSDDADQTSAVAPPAAGKPAARGSSYLAAQPKQVDPDGAWMKRHASTDPQFLERYFQSSRLHHLTTWKTELRDFAAQLWQARPPRPPRPPGTPTFVAVMHVDMDCFFASIAMRNRPHLREVPVVVAHALGMGSSNAITDARPISPSRMAQSAQGSTSEIASCNYAARGYGIRNGMTVGRAYELCPRIQVAPYDFAAYNDASRKLLSILVAHADQIQVQSCDEAFIRVDTTSLAAACAVAQSLRAQIRASTGCPASIGISHNMLLARLATTVAKPDGMHAVPAEQTAAFMESQPIANLPGVGRVTVARLRDGWNVATCGDLMQRSRAELQSVFGTKAGATLYDAARGRDDRVLEPAKPRKTIGAEVNWGIRFQTGEQVHAFCRQLSGEVMQRLNAAKRRGTQITVKAKRARYEGEPSKVLGHGLCDDFSKSTRVPRPFRDASDLAAHVVALYDRMEIPASKLRGLGIHVGQLLASTPGRDGAHPLHPSVFFKRAPTLEAAAARTDEPISKVSHVDDDDNNNDNHRKDAPPHPHITDVGTAASAVAQSPAQAQLAPSTLPPPSSVTHDMTWSQIDPAVYNSLPAEIQGELREILQPAGAAAAPPPLSPARAATTMTTASVSMTSTTTANRRERSATPPDANAVDLRVLEALPPDIQEEVRAWMRAQDATRQQRAASMAPAPGAGVTPLRHRPLAASRPAHADAPGDADEQEPEQPEQPNEDTAVLTPSDFRPVSRDAIDPSVLKALPEAMVRELERQLPRTETPATPTRALRRRAASPRARSTLHAAEREDAADADADADGAWKTIDDALDPDVLHGMVRTWTDAYPDGPLRGDTQALAAFLASLVAEAQWQAVETLLRAVHRIAATSALSGTDDDDLRLLDPLEVSQAAWKTTLDQLVDAVQTACVAAYGAAWQLPSWLDQTPREIQRKGGNNH</sequence>
<dbReference type="Pfam" id="PF00533">
    <property type="entry name" value="BRCT"/>
    <property type="match status" value="1"/>
</dbReference>
<feature type="compositionally biased region" description="Low complexity" evidence="15">
    <location>
        <begin position="905"/>
        <end position="918"/>
    </location>
</feature>
<keyword evidence="4 13" id="KW-0237">DNA synthesis</keyword>
<dbReference type="Pfam" id="PF21999">
    <property type="entry name" value="IMS_HHH_1"/>
    <property type="match status" value="1"/>
</dbReference>
<dbReference type="GO" id="GO:0042276">
    <property type="term" value="P:error-prone translesion synthesis"/>
    <property type="evidence" value="ECO:0007669"/>
    <property type="project" value="InterPro"/>
</dbReference>
<dbReference type="InterPro" id="IPR001357">
    <property type="entry name" value="BRCT_dom"/>
</dbReference>
<dbReference type="GO" id="GO:0017125">
    <property type="term" value="F:deoxycytidyl transferase activity"/>
    <property type="evidence" value="ECO:0007669"/>
    <property type="project" value="TreeGrafter"/>
</dbReference>
<feature type="region of interest" description="Disordered" evidence="15">
    <location>
        <begin position="905"/>
        <end position="932"/>
    </location>
</feature>
<keyword evidence="12 13" id="KW-0539">Nucleus</keyword>
<dbReference type="GO" id="GO:0046872">
    <property type="term" value="F:metal ion binding"/>
    <property type="evidence" value="ECO:0007669"/>
    <property type="project" value="UniProtKB-KW"/>
</dbReference>
<proteinExistence type="inferred from homology"/>
<dbReference type="PIRSF" id="PIRSF036573">
    <property type="entry name" value="REV1"/>
    <property type="match status" value="1"/>
</dbReference>
<organism evidence="18 19">
    <name type="scientific">Caulochytrium protostelioides</name>
    <dbReference type="NCBI Taxonomy" id="1555241"/>
    <lineage>
        <taxon>Eukaryota</taxon>
        <taxon>Fungi</taxon>
        <taxon>Fungi incertae sedis</taxon>
        <taxon>Chytridiomycota</taxon>
        <taxon>Chytridiomycota incertae sedis</taxon>
        <taxon>Chytridiomycetes</taxon>
        <taxon>Caulochytriales</taxon>
        <taxon>Caulochytriaceae</taxon>
        <taxon>Caulochytrium</taxon>
    </lineage>
</organism>
<dbReference type="InterPro" id="IPR001126">
    <property type="entry name" value="UmuC"/>
</dbReference>
<dbReference type="FunFam" id="3.30.1490.100:FF:000001">
    <property type="entry name" value="DNA repair protein REV1"/>
    <property type="match status" value="1"/>
</dbReference>
<evidence type="ECO:0000256" key="2">
    <source>
        <dbReference type="ARBA" id="ARBA00010945"/>
    </source>
</evidence>
<evidence type="ECO:0000256" key="6">
    <source>
        <dbReference type="ARBA" id="ARBA00022695"/>
    </source>
</evidence>
<keyword evidence="8 13" id="KW-0227">DNA damage</keyword>
<dbReference type="PROSITE" id="PS50173">
    <property type="entry name" value="UMUC"/>
    <property type="match status" value="1"/>
</dbReference>
<dbReference type="PANTHER" id="PTHR45990:SF1">
    <property type="entry name" value="DNA REPAIR PROTEIN REV1"/>
    <property type="match status" value="1"/>
</dbReference>
<feature type="compositionally biased region" description="Basic and acidic residues" evidence="15">
    <location>
        <begin position="812"/>
        <end position="825"/>
    </location>
</feature>
<dbReference type="Gene3D" id="3.30.1490.100">
    <property type="entry name" value="DNA polymerase, Y-family, little finger domain"/>
    <property type="match status" value="1"/>
</dbReference>
<dbReference type="GO" id="GO:0006281">
    <property type="term" value="P:DNA repair"/>
    <property type="evidence" value="ECO:0007669"/>
    <property type="project" value="UniProtKB-KW"/>
</dbReference>
<dbReference type="SUPFAM" id="SSF52113">
    <property type="entry name" value="BRCT domain"/>
    <property type="match status" value="1"/>
</dbReference>
<evidence type="ECO:0000256" key="15">
    <source>
        <dbReference type="SAM" id="MobiDB-lite"/>
    </source>
</evidence>
<accession>A0A4P9XC07</accession>
<dbReference type="Gene3D" id="3.40.1170.60">
    <property type="match status" value="1"/>
</dbReference>
<dbReference type="Gene3D" id="3.40.50.10190">
    <property type="entry name" value="BRCT domain"/>
    <property type="match status" value="1"/>
</dbReference>
<feature type="compositionally biased region" description="Low complexity" evidence="15">
    <location>
        <begin position="831"/>
        <end position="847"/>
    </location>
</feature>
<keyword evidence="6 13" id="KW-0548">Nucleotidyltransferase</keyword>
<feature type="compositionally biased region" description="Basic and acidic residues" evidence="15">
    <location>
        <begin position="794"/>
        <end position="805"/>
    </location>
</feature>
<dbReference type="PROSITE" id="PS50172">
    <property type="entry name" value="BRCT"/>
    <property type="match status" value="1"/>
</dbReference>
<gene>
    <name evidence="18" type="ORF">CXG81DRAFT_17714</name>
</gene>
<dbReference type="InterPro" id="IPR031991">
    <property type="entry name" value="Rev1_C"/>
</dbReference>
<dbReference type="InterPro" id="IPR025527">
    <property type="entry name" value="HUWE1/Rev1_UBM"/>
</dbReference>
<comment type="cofactor">
    <cofactor evidence="14">
        <name>Mg(2+)</name>
        <dbReference type="ChEBI" id="CHEBI:18420"/>
    </cofactor>
    <text evidence="14">Binds 2 magnesium ions.</text>
</comment>
<dbReference type="Pfam" id="PF00817">
    <property type="entry name" value="IMS"/>
    <property type="match status" value="1"/>
</dbReference>
<feature type="compositionally biased region" description="Low complexity" evidence="15">
    <location>
        <begin position="955"/>
        <end position="965"/>
    </location>
</feature>
<feature type="compositionally biased region" description="Low complexity" evidence="15">
    <location>
        <begin position="283"/>
        <end position="294"/>
    </location>
</feature>
<evidence type="ECO:0000256" key="12">
    <source>
        <dbReference type="ARBA" id="ARBA00023242"/>
    </source>
</evidence>
<feature type="region of interest" description="Disordered" evidence="15">
    <location>
        <begin position="794"/>
        <end position="859"/>
    </location>
</feature>
<evidence type="ECO:0000256" key="8">
    <source>
        <dbReference type="ARBA" id="ARBA00022763"/>
    </source>
</evidence>
<evidence type="ECO:0000256" key="11">
    <source>
        <dbReference type="ARBA" id="ARBA00023204"/>
    </source>
</evidence>
<dbReference type="SUPFAM" id="SSF100879">
    <property type="entry name" value="Lesion bypass DNA polymerase (Y-family), little finger domain"/>
    <property type="match status" value="1"/>
</dbReference>
<dbReference type="InterPro" id="IPR043128">
    <property type="entry name" value="Rev_trsase/Diguanyl_cyclase"/>
</dbReference>
<dbReference type="InterPro" id="IPR036420">
    <property type="entry name" value="BRCT_dom_sf"/>
</dbReference>
<dbReference type="Pfam" id="PF16727">
    <property type="entry name" value="REV1_C"/>
    <property type="match status" value="1"/>
</dbReference>
<dbReference type="Gene3D" id="6.10.250.1490">
    <property type="match status" value="1"/>
</dbReference>
<dbReference type="Gene3D" id="1.20.58.1280">
    <property type="entry name" value="DNA repair protein Rev1, C-terminal domain"/>
    <property type="match status" value="1"/>
</dbReference>
<feature type="binding site" evidence="14">
    <location>
        <position position="514"/>
    </location>
    <ligand>
        <name>Mg(2+)</name>
        <dbReference type="ChEBI" id="CHEBI:18420"/>
        <label>1</label>
    </ligand>
</feature>
<dbReference type="EC" id="2.7.7.-" evidence="13"/>
<comment type="function">
    <text evidence="13">Deoxycytidyl transferase involved in DNA repair. Transfers a dCMP residue from dCTP to the 3'-end of a DNA primer in a template-dependent reaction. May assist in the first step in the bypass of abasic lesions by the insertion of a nucleotide opposite the lesion. Required for normal induction of mutations by physical and chemical agents.</text>
</comment>
<evidence type="ECO:0000256" key="10">
    <source>
        <dbReference type="ARBA" id="ARBA00023125"/>
    </source>
</evidence>
<feature type="domain" description="UmuC" evidence="17">
    <location>
        <begin position="390"/>
        <end position="593"/>
    </location>
</feature>
<evidence type="ECO:0000313" key="19">
    <source>
        <dbReference type="Proteomes" id="UP000274922"/>
    </source>
</evidence>
<dbReference type="SUPFAM" id="SSF56672">
    <property type="entry name" value="DNA/RNA polymerases"/>
    <property type="match status" value="1"/>
</dbReference>
<dbReference type="InterPro" id="IPR012112">
    <property type="entry name" value="REV1"/>
</dbReference>
<keyword evidence="5 13" id="KW-0808">Transferase</keyword>
<feature type="domain" description="BRCT" evidence="16">
    <location>
        <begin position="29"/>
        <end position="122"/>
    </location>
</feature>
<dbReference type="Pfam" id="PF11799">
    <property type="entry name" value="IMS_C"/>
    <property type="match status" value="1"/>
</dbReference>
<feature type="region of interest" description="Disordered" evidence="15">
    <location>
        <begin position="248"/>
        <end position="320"/>
    </location>
</feature>
<protein>
    <recommendedName>
        <fullName evidence="3 13">DNA repair protein REV1</fullName>
        <ecNumber evidence="13">2.7.7.-</ecNumber>
    </recommendedName>
</protein>
<evidence type="ECO:0000256" key="1">
    <source>
        <dbReference type="ARBA" id="ARBA00004123"/>
    </source>
</evidence>
<dbReference type="SMART" id="SM00292">
    <property type="entry name" value="BRCT"/>
    <property type="match status" value="1"/>
</dbReference>
<dbReference type="Gene3D" id="1.10.150.20">
    <property type="entry name" value="5' to 3' exonuclease, C-terminal subdomain"/>
    <property type="match status" value="1"/>
</dbReference>
<evidence type="ECO:0000256" key="14">
    <source>
        <dbReference type="PIRSR" id="PIRSR036573-2"/>
    </source>
</evidence>
<feature type="compositionally biased region" description="Low complexity" evidence="15">
    <location>
        <begin position="1050"/>
        <end position="1059"/>
    </location>
</feature>